<dbReference type="GO" id="GO:0042393">
    <property type="term" value="F:histone binding"/>
    <property type="evidence" value="ECO:0007669"/>
    <property type="project" value="TreeGrafter"/>
</dbReference>
<dbReference type="InterPro" id="IPR003903">
    <property type="entry name" value="UIM_dom"/>
</dbReference>
<organism evidence="13 14">
    <name type="scientific">Latimeria chalumnae</name>
    <name type="common">Coelacanth</name>
    <dbReference type="NCBI Taxonomy" id="7897"/>
    <lineage>
        <taxon>Eukaryota</taxon>
        <taxon>Metazoa</taxon>
        <taxon>Chordata</taxon>
        <taxon>Craniata</taxon>
        <taxon>Vertebrata</taxon>
        <taxon>Euteleostomi</taxon>
        <taxon>Coelacanthiformes</taxon>
        <taxon>Coelacanthidae</taxon>
        <taxon>Latimeria</taxon>
    </lineage>
</organism>
<dbReference type="GO" id="GO:0070530">
    <property type="term" value="F:K63-linked polyubiquitin modification-dependent protein binding"/>
    <property type="evidence" value="ECO:0007669"/>
    <property type="project" value="InterPro"/>
</dbReference>
<dbReference type="PROSITE" id="PS50330">
    <property type="entry name" value="UIM"/>
    <property type="match status" value="1"/>
</dbReference>
<keyword evidence="4" id="KW-0677">Repeat</keyword>
<evidence type="ECO:0000259" key="12">
    <source>
        <dbReference type="Pfam" id="PF18282"/>
    </source>
</evidence>
<evidence type="ECO:0000256" key="9">
    <source>
        <dbReference type="ARBA" id="ARBA00029973"/>
    </source>
</evidence>
<feature type="compositionally biased region" description="Polar residues" evidence="11">
    <location>
        <begin position="262"/>
        <end position="271"/>
    </location>
</feature>
<keyword evidence="5" id="KW-0227">DNA damage</keyword>
<feature type="region of interest" description="Disordered" evidence="11">
    <location>
        <begin position="45"/>
        <end position="72"/>
    </location>
</feature>
<feature type="region of interest" description="Disordered" evidence="11">
    <location>
        <begin position="231"/>
        <end position="273"/>
    </location>
</feature>
<feature type="compositionally biased region" description="Basic and acidic residues" evidence="11">
    <location>
        <begin position="341"/>
        <end position="350"/>
    </location>
</feature>
<evidence type="ECO:0000313" key="14">
    <source>
        <dbReference type="Proteomes" id="UP000008672"/>
    </source>
</evidence>
<dbReference type="Pfam" id="PF18282">
    <property type="entry name" value="RAP80_UIM"/>
    <property type="match status" value="1"/>
</dbReference>
<dbReference type="SMART" id="SM00726">
    <property type="entry name" value="UIM"/>
    <property type="match status" value="2"/>
</dbReference>
<feature type="region of interest" description="Disordered" evidence="11">
    <location>
        <begin position="1"/>
        <end position="21"/>
    </location>
</feature>
<dbReference type="FunCoup" id="H3AEY4">
    <property type="interactions" value="2425"/>
</dbReference>
<accession>H3AEY4</accession>
<evidence type="ECO:0000256" key="11">
    <source>
        <dbReference type="SAM" id="MobiDB-lite"/>
    </source>
</evidence>
<evidence type="ECO:0000256" key="2">
    <source>
        <dbReference type="ARBA" id="ARBA00006465"/>
    </source>
</evidence>
<dbReference type="GO" id="GO:0045739">
    <property type="term" value="P:positive regulation of DNA repair"/>
    <property type="evidence" value="ECO:0007669"/>
    <property type="project" value="TreeGrafter"/>
</dbReference>
<reference evidence="13" key="2">
    <citation type="submission" date="2025-08" db="UniProtKB">
        <authorList>
            <consortium name="Ensembl"/>
        </authorList>
    </citation>
    <scope>IDENTIFICATION</scope>
</reference>
<dbReference type="EMBL" id="AFYH01039451">
    <property type="status" value="NOT_ANNOTATED_CDS"/>
    <property type="molecule type" value="Genomic_DNA"/>
</dbReference>
<feature type="domain" description="RAP80 N-terminal" evidence="12">
    <location>
        <begin position="77"/>
        <end position="132"/>
    </location>
</feature>
<evidence type="ECO:0000256" key="4">
    <source>
        <dbReference type="ARBA" id="ARBA00022737"/>
    </source>
</evidence>
<dbReference type="HOGENOM" id="CLU_023109_1_0_1"/>
<sequence>MPRKKRSYSETTDLQCHEEEVEKGKEKGWISVKKKRSGPDVCIVISDSDDGEENHTEENGLQKKRETRKEEREKMLAKRRISQMTEEEQLAMAVQMSKQEANQLNSQQVEEDELLKKAIAESLNACQLCSVSFTYKKNTSLNLSPWTLPQLNSQTGSQTPYSFRKISPRKLFVESEKCLKEQYQRSDEESLECQKVLSKEDINGSQIEQEDFVESGLLKRSRRNLTFKHCSRQSEDLETQQNSRKRKYVNKPFLQPEKSNIKPRNSLSQEPFSKDDDGGIVHYYWGIPFCPKGADPDQYTKVILCQLEVYEKSLKQAQKQLLRKVEYGNPVLPQSNAFPSWRRERGKAEQSLEDDDEITGEKSSKNSDEEDKEVEDSLWDWYLFFFSIYSKPSLRLFVLLAFEALDLHLKCSSQSLFAEETPEEEECTQRKNKSNESLEQTRKALNASKILQLYFRHIVERCTYCGMQNASWLNPISYTRGDTKVRTENPAADEEAAGAASVVNNDIEDVPIASTSTEKYMECPLCRQKFPLEKIEAHAAYCSDMGAEEEMLTRRQRGRRNETNDTFISSKRCEKCYVCKSLVSSEEYQNHVDNCLKTDTDTQKSRRTKRVKVRVTAPCSPNTHWYIKKLTSPTDNGGRLLVLLDQSELRTTGGDRNKLSNQNLFNKPKAEIGRATMENELSDSPDHLNLSDSPIRSFTSISEASNCLIDFKQQFASRSSSGKENKARRGRRKRH</sequence>
<dbReference type="GO" id="GO:0006302">
    <property type="term" value="P:double-strand break repair"/>
    <property type="evidence" value="ECO:0007669"/>
    <property type="project" value="InterPro"/>
</dbReference>
<dbReference type="Ensembl" id="ENSLACT00000008271.1">
    <property type="protein sequence ID" value="ENSLACP00000008205.1"/>
    <property type="gene ID" value="ENSLACG00000007264.1"/>
</dbReference>
<dbReference type="InParanoid" id="H3AEY4"/>
<dbReference type="OMA" id="PCTGHSV"/>
<dbReference type="Bgee" id="ENSLACG00000007264">
    <property type="expression patterns" value="Expressed in muscle tissue and 6 other cell types or tissues"/>
</dbReference>
<evidence type="ECO:0000256" key="6">
    <source>
        <dbReference type="ARBA" id="ARBA00022853"/>
    </source>
</evidence>
<dbReference type="PANTHER" id="PTHR15932">
    <property type="entry name" value="UBIQUITIN INTERACTION MOTIF-CONTAINING PROTEIN 1"/>
    <property type="match status" value="1"/>
</dbReference>
<dbReference type="Gene3D" id="6.10.250.1800">
    <property type="match status" value="1"/>
</dbReference>
<dbReference type="AlphaFoldDB" id="H3AEY4"/>
<dbReference type="Proteomes" id="UP000008672">
    <property type="component" value="Unassembled WGS sequence"/>
</dbReference>
<reference evidence="14" key="1">
    <citation type="submission" date="2011-08" db="EMBL/GenBank/DDBJ databases">
        <title>The draft genome of Latimeria chalumnae.</title>
        <authorList>
            <person name="Di Palma F."/>
            <person name="Alfoldi J."/>
            <person name="Johnson J."/>
            <person name="Berlin A."/>
            <person name="Gnerre S."/>
            <person name="Jaffe D."/>
            <person name="MacCallum I."/>
            <person name="Young S."/>
            <person name="Walker B.J."/>
            <person name="Lander E."/>
            <person name="Lindblad-Toh K."/>
        </authorList>
    </citation>
    <scope>NUCLEOTIDE SEQUENCE [LARGE SCALE GENOMIC DNA]</scope>
    <source>
        <strain evidence="14">Wild caught</strain>
    </source>
</reference>
<dbReference type="PANTHER" id="PTHR15932:SF2">
    <property type="entry name" value="BRCA1-A COMPLEX SUBUNIT RAP80"/>
    <property type="match status" value="1"/>
</dbReference>
<keyword evidence="6" id="KW-0156">Chromatin regulator</keyword>
<evidence type="ECO:0000256" key="3">
    <source>
        <dbReference type="ARBA" id="ARBA00021660"/>
    </source>
</evidence>
<keyword evidence="7" id="KW-0234">DNA repair</keyword>
<dbReference type="eggNOG" id="ENOG502QQGN">
    <property type="taxonomic scope" value="Eukaryota"/>
</dbReference>
<dbReference type="GeneTree" id="ENSGT00390000007635"/>
<comment type="subcellular location">
    <subcellularLocation>
        <location evidence="1">Nucleus</location>
    </subcellularLocation>
</comment>
<gene>
    <name evidence="13" type="primary">UIMC1</name>
</gene>
<evidence type="ECO:0000256" key="8">
    <source>
        <dbReference type="ARBA" id="ARBA00023242"/>
    </source>
</evidence>
<proteinExistence type="inferred from homology"/>
<dbReference type="GO" id="GO:0006325">
    <property type="term" value="P:chromatin organization"/>
    <property type="evidence" value="ECO:0007669"/>
    <property type="project" value="UniProtKB-KW"/>
</dbReference>
<dbReference type="EMBL" id="AFYH01039453">
    <property type="status" value="NOT_ANNOTATED_CDS"/>
    <property type="molecule type" value="Genomic_DNA"/>
</dbReference>
<evidence type="ECO:0000256" key="1">
    <source>
        <dbReference type="ARBA" id="ARBA00004123"/>
    </source>
</evidence>
<dbReference type="CDD" id="cd20912">
    <property type="entry name" value="AIR_RAP80-like"/>
    <property type="match status" value="1"/>
</dbReference>
<name>H3AEY4_LATCH</name>
<evidence type="ECO:0000256" key="5">
    <source>
        <dbReference type="ARBA" id="ARBA00022763"/>
    </source>
</evidence>
<evidence type="ECO:0000256" key="10">
    <source>
        <dbReference type="ARBA" id="ARBA00031558"/>
    </source>
</evidence>
<dbReference type="InterPro" id="IPR038868">
    <property type="entry name" value="RAP80"/>
</dbReference>
<dbReference type="STRING" id="7897.ENSLACP00000008205"/>
<reference evidence="13" key="3">
    <citation type="submission" date="2025-09" db="UniProtKB">
        <authorList>
            <consortium name="Ensembl"/>
        </authorList>
    </citation>
    <scope>IDENTIFICATION</scope>
</reference>
<feature type="region of interest" description="Disordered" evidence="11">
    <location>
        <begin position="716"/>
        <end position="735"/>
    </location>
</feature>
<feature type="compositionally biased region" description="Basic and acidic residues" evidence="11">
    <location>
        <begin position="53"/>
        <end position="72"/>
    </location>
</feature>
<comment type="similarity">
    <text evidence="2">Belongs to the RAP80 family.</text>
</comment>
<keyword evidence="14" id="KW-1185">Reference proteome</keyword>
<feature type="region of interest" description="Disordered" evidence="11">
    <location>
        <begin position="336"/>
        <end position="369"/>
    </location>
</feature>
<dbReference type="GO" id="GO:0070531">
    <property type="term" value="C:BRCA1-A complex"/>
    <property type="evidence" value="ECO:0007669"/>
    <property type="project" value="InterPro"/>
</dbReference>
<dbReference type="InterPro" id="IPR040714">
    <property type="entry name" value="RAP80_UIM"/>
</dbReference>
<protein>
    <recommendedName>
        <fullName evidence="3">BRCA1-A complex subunit RAP80</fullName>
    </recommendedName>
    <alternativeName>
        <fullName evidence="10">Receptor-associated protein 80</fullName>
    </alternativeName>
    <alternativeName>
        <fullName evidence="9">Ubiquitin interaction motif-containing protein 1</fullName>
    </alternativeName>
</protein>
<evidence type="ECO:0000256" key="7">
    <source>
        <dbReference type="ARBA" id="ARBA00023204"/>
    </source>
</evidence>
<dbReference type="EMBL" id="AFYH01039452">
    <property type="status" value="NOT_ANNOTATED_CDS"/>
    <property type="molecule type" value="Genomic_DNA"/>
</dbReference>
<evidence type="ECO:0000313" key="13">
    <source>
        <dbReference type="Ensembl" id="ENSLACP00000008205.1"/>
    </source>
</evidence>
<keyword evidence="8" id="KW-0539">Nucleus</keyword>